<dbReference type="PROSITE" id="PS00061">
    <property type="entry name" value="ADH_SHORT"/>
    <property type="match status" value="1"/>
</dbReference>
<dbReference type="EMBL" id="QFFI01000010">
    <property type="protein sequence ID" value="PWG63483.1"/>
    <property type="molecule type" value="Genomic_DNA"/>
</dbReference>
<dbReference type="GO" id="GO:0016491">
    <property type="term" value="F:oxidoreductase activity"/>
    <property type="evidence" value="ECO:0007669"/>
    <property type="project" value="UniProtKB-KW"/>
</dbReference>
<dbReference type="InterPro" id="IPR020904">
    <property type="entry name" value="Sc_DH/Rdtase_CS"/>
</dbReference>
<sequence length="259" mass="26751">MTAPLPLPPSAELPADALAGRRVLITGAAAGLGAALARLAAAHGATVVLLDRNLRALEQLYDTLEAAGHPQPALYPMDLLGASPDDHAELAERLEEALGGLDALVHGAAQLGEPAPLAHYDVEHWMKTLQVNLNAPFLLTRACLPLLAGSRDARVLFISDRAGREGQAYMGAYAVAKAGLEGLMRTLAAEQPAGSPVTVASVDPGPIHTALRRSAYPGETTDDLPSADRVAEILLPLLAPATPVTPGGQYRVAPTSDGG</sequence>
<dbReference type="Proteomes" id="UP000245474">
    <property type="component" value="Unassembled WGS sequence"/>
</dbReference>
<accession>A0A2U2N322</accession>
<evidence type="ECO:0000256" key="1">
    <source>
        <dbReference type="ARBA" id="ARBA00006484"/>
    </source>
</evidence>
<dbReference type="SUPFAM" id="SSF51735">
    <property type="entry name" value="NAD(P)-binding Rossmann-fold domains"/>
    <property type="match status" value="1"/>
</dbReference>
<comment type="caution">
    <text evidence="3">The sequence shown here is derived from an EMBL/GenBank/DDBJ whole genome shotgun (WGS) entry which is preliminary data.</text>
</comment>
<gene>
    <name evidence="3" type="ORF">DEM34_07920</name>
</gene>
<reference evidence="3 4" key="1">
    <citation type="submission" date="2018-05" db="EMBL/GenBank/DDBJ databases">
        <title>Spiribacter halobius sp. nov., a moderately halophilic bacterium isolated from marine solar saltern.</title>
        <authorList>
            <person name="Zheng W.-S."/>
            <person name="Lu D.-C."/>
            <person name="Du Z.-J."/>
        </authorList>
    </citation>
    <scope>NUCLEOTIDE SEQUENCE [LARGE SCALE GENOMIC DNA]</scope>
    <source>
        <strain evidence="3 4">E85</strain>
    </source>
</reference>
<dbReference type="PANTHER" id="PTHR44196">
    <property type="entry name" value="DEHYDROGENASE/REDUCTASE SDR FAMILY MEMBER 7B"/>
    <property type="match status" value="1"/>
</dbReference>
<dbReference type="OrthoDB" id="9790785at2"/>
<name>A0A2U2N322_9GAMM</name>
<evidence type="ECO:0000256" key="2">
    <source>
        <dbReference type="ARBA" id="ARBA00023002"/>
    </source>
</evidence>
<evidence type="ECO:0000313" key="3">
    <source>
        <dbReference type="EMBL" id="PWG63483.1"/>
    </source>
</evidence>
<proteinExistence type="inferred from homology"/>
<dbReference type="AlphaFoldDB" id="A0A2U2N322"/>
<keyword evidence="2" id="KW-0560">Oxidoreductase</keyword>
<comment type="similarity">
    <text evidence="1">Belongs to the short-chain dehydrogenases/reductases (SDR) family.</text>
</comment>
<dbReference type="Gene3D" id="3.40.50.720">
    <property type="entry name" value="NAD(P)-binding Rossmann-like Domain"/>
    <property type="match status" value="1"/>
</dbReference>
<dbReference type="GO" id="GO:0016020">
    <property type="term" value="C:membrane"/>
    <property type="evidence" value="ECO:0007669"/>
    <property type="project" value="TreeGrafter"/>
</dbReference>
<keyword evidence="4" id="KW-1185">Reference proteome</keyword>
<dbReference type="Pfam" id="PF00106">
    <property type="entry name" value="adh_short"/>
    <property type="match status" value="1"/>
</dbReference>
<protein>
    <submittedName>
        <fullName evidence="3">Short-chain dehydrogenase</fullName>
    </submittedName>
</protein>
<dbReference type="PANTHER" id="PTHR44196:SF4">
    <property type="entry name" value="SHORT CHAIN DEHYDROGENASE"/>
    <property type="match status" value="1"/>
</dbReference>
<dbReference type="InterPro" id="IPR002347">
    <property type="entry name" value="SDR_fam"/>
</dbReference>
<organism evidence="3 4">
    <name type="scientific">Sediminicurvatus halobius</name>
    <dbReference type="NCBI Taxonomy" id="2182432"/>
    <lineage>
        <taxon>Bacteria</taxon>
        <taxon>Pseudomonadati</taxon>
        <taxon>Pseudomonadota</taxon>
        <taxon>Gammaproteobacteria</taxon>
        <taxon>Chromatiales</taxon>
        <taxon>Ectothiorhodospiraceae</taxon>
        <taxon>Sediminicurvatus</taxon>
    </lineage>
</organism>
<evidence type="ECO:0000313" key="4">
    <source>
        <dbReference type="Proteomes" id="UP000245474"/>
    </source>
</evidence>
<dbReference type="RefSeq" id="WP_109678000.1">
    <property type="nucleotide sequence ID" value="NZ_CP086615.1"/>
</dbReference>
<dbReference type="PRINTS" id="PR00081">
    <property type="entry name" value="GDHRDH"/>
</dbReference>
<dbReference type="InterPro" id="IPR036291">
    <property type="entry name" value="NAD(P)-bd_dom_sf"/>
</dbReference>